<feature type="domain" description="Insertion element IS402-like" evidence="1">
    <location>
        <begin position="2"/>
        <end position="50"/>
    </location>
</feature>
<protein>
    <submittedName>
        <fullName evidence="2">Putative truncated transposase</fullName>
    </submittedName>
</protein>
<dbReference type="Pfam" id="PF13340">
    <property type="entry name" value="DUF4096"/>
    <property type="match status" value="1"/>
</dbReference>
<sequence>MLWERLEPLIPPRPPVVNGRAGQPRVPDRKVFAGIVFVLLTGIPWRSSRPSWGMGPGSLVGGVCVNGPKQARGMHCGRSCSTNSARLA</sequence>
<evidence type="ECO:0000259" key="1">
    <source>
        <dbReference type="Pfam" id="PF13340"/>
    </source>
</evidence>
<organism evidence="2">
    <name type="scientific">Leifsonia xyli subsp. cynodontis</name>
    <name type="common">Clavibacter xyli cynodontis</name>
    <dbReference type="NCBI Taxonomy" id="31966"/>
    <lineage>
        <taxon>Bacteria</taxon>
        <taxon>Bacillati</taxon>
        <taxon>Actinomycetota</taxon>
        <taxon>Actinomycetes</taxon>
        <taxon>Micrococcales</taxon>
        <taxon>Microbacteriaceae</taxon>
        <taxon>Leifsonia</taxon>
    </lineage>
</organism>
<dbReference type="EMBL" id="DQ287924">
    <property type="protein sequence ID" value="ABC41768.1"/>
    <property type="molecule type" value="Genomic_DNA"/>
</dbReference>
<proteinExistence type="predicted"/>
<reference evidence="2" key="1">
    <citation type="submission" date="2005-11" db="EMBL/GenBank/DDBJ databases">
        <title>Site-specific deletion between two directly repeated short sequences residing in the insertion sequence IS1237.</title>
        <authorList>
            <person name="Lin H."/>
            <person name="Li T."/>
            <person name="Zhang Y."/>
        </authorList>
    </citation>
    <scope>NUCLEOTIDE SEQUENCE</scope>
</reference>
<dbReference type="InterPro" id="IPR025161">
    <property type="entry name" value="IS402-like_dom"/>
</dbReference>
<evidence type="ECO:0000313" key="2">
    <source>
        <dbReference type="EMBL" id="ABC41768.1"/>
    </source>
</evidence>
<accession>Q1L081</accession>
<dbReference type="AlphaFoldDB" id="Q1L081"/>
<name>Q1L081_LEIXC</name>